<sequence length="386" mass="45689">MKKKILLYLFFFILFIPVFMWLAWYFTPNTKLVIAIVDKTVLTKKGQEHISLNWVLNHEKFTKTSQKPYHVSEDYFGFFPQENEKYNLKGLERFSDSKLQQLSLDADMAYFTDTYGIYNNEWFQEGDISARSGILYGGLSNKDLQLLENLKERHKLVIAEFNTFGSPTSARNRRAFEQLFHVKWTGWTARYFENLDIVENKEIPKWLVSNYRRAHQNKWPFKNAGVAFVNDHDEVVILEEGQHLKNAIPVINTIAENQQKFGLPEDMNYPFWFDVIVPDPQYNEVISWFELDYTAEGLKEIQAYNIPKHFPAVTGHKGQDYQFYYFSGDFSDNPVSLSSSYLKGIEYLKGLFYDSRNVMERKKFFWNFYRPLVTTILDEYSEELPD</sequence>
<evidence type="ECO:0000313" key="2">
    <source>
        <dbReference type="Proteomes" id="UP000186230"/>
    </source>
</evidence>
<dbReference type="STRING" id="1229726.GRFL_2724"/>
<organism evidence="1 2">
    <name type="scientific">Christiangramia flava JLT2011</name>
    <dbReference type="NCBI Taxonomy" id="1229726"/>
    <lineage>
        <taxon>Bacteria</taxon>
        <taxon>Pseudomonadati</taxon>
        <taxon>Bacteroidota</taxon>
        <taxon>Flavobacteriia</taxon>
        <taxon>Flavobacteriales</taxon>
        <taxon>Flavobacteriaceae</taxon>
        <taxon>Christiangramia</taxon>
    </lineage>
</organism>
<accession>A0A1L7I760</accession>
<keyword evidence="2" id="KW-1185">Reference proteome</keyword>
<protein>
    <submittedName>
        <fullName evidence="1">Uncharacterized protein</fullName>
    </submittedName>
</protein>
<reference evidence="1 2" key="1">
    <citation type="submission" date="2016-07" db="EMBL/GenBank/DDBJ databases">
        <title>Multi-omics approach to identify versatile polysaccharide utilization systems of a marine flavobacterium Gramella flava.</title>
        <authorList>
            <person name="Tang K."/>
        </authorList>
    </citation>
    <scope>NUCLEOTIDE SEQUENCE [LARGE SCALE GENOMIC DNA]</scope>
    <source>
        <strain evidence="1 2">JLT2011</strain>
    </source>
</reference>
<dbReference type="OrthoDB" id="916275at2"/>
<gene>
    <name evidence="1" type="ORF">GRFL_2724</name>
</gene>
<dbReference type="Proteomes" id="UP000186230">
    <property type="component" value="Chromosome"/>
</dbReference>
<name>A0A1L7I760_9FLAO</name>
<dbReference type="AlphaFoldDB" id="A0A1L7I760"/>
<dbReference type="EMBL" id="CP016359">
    <property type="protein sequence ID" value="APU69448.1"/>
    <property type="molecule type" value="Genomic_DNA"/>
</dbReference>
<evidence type="ECO:0000313" key="1">
    <source>
        <dbReference type="EMBL" id="APU69448.1"/>
    </source>
</evidence>
<dbReference type="KEGG" id="gfl:GRFL_2724"/>
<dbReference type="RefSeq" id="WP_083645117.1">
    <property type="nucleotide sequence ID" value="NZ_AMRU01000015.1"/>
</dbReference>
<proteinExistence type="predicted"/>